<sequence length="303" mass="32633">MGKNILKGVFLVGLGATSYGMLATMVKLSYKEGYTTAEVTSSQILLGIVGMLLINLFQKKRNGDTQVKATNKDKLHLIIAGTSTGFTSVFYYLSVIYIPVSMGIVLLMQTVWMGVVLESLLTKTLPSAKKIVAVIIVLIGTAMATNLLNTNEIPDWRGIVLGLLAAAAFTATMFASNKIAVHLSSSKRSLYFLYGGAVIVLIYTAFTWTGNYNMDIFIKYGLVLALFGTIIPPLLLNTGFPLTGIGLGSIVSSLELPVSVTMAFVLLHEKVTAVQWTGIALIIAAVVIMNIGNRNKSGNYEYI</sequence>
<reference evidence="3 4" key="1">
    <citation type="submission" date="2014-12" db="EMBL/GenBank/DDBJ databases">
        <title>Genome sequence of Flavobacterium beibuense RSKm HC5.</title>
        <authorList>
            <person name="Kim J.F."/>
            <person name="Song J.Y."/>
            <person name="Kwak M.-J."/>
            <person name="Lee S.-W."/>
        </authorList>
    </citation>
    <scope>NUCLEOTIDE SEQUENCE [LARGE SCALE GENOMIC DNA]</scope>
    <source>
        <strain evidence="3 4">RSKm HC5</strain>
    </source>
</reference>
<name>A0A444WIC4_9FLAO</name>
<feature type="transmembrane region" description="Helical" evidence="1">
    <location>
        <begin position="131"/>
        <end position="150"/>
    </location>
</feature>
<evidence type="ECO:0000259" key="2">
    <source>
        <dbReference type="Pfam" id="PF00892"/>
    </source>
</evidence>
<gene>
    <name evidence="3" type="ORF">NU09_0221</name>
</gene>
<feature type="transmembrane region" description="Helical" evidence="1">
    <location>
        <begin position="189"/>
        <end position="210"/>
    </location>
</feature>
<dbReference type="RefSeq" id="WP_129749400.1">
    <property type="nucleotide sequence ID" value="NZ_JUIW01000001.1"/>
</dbReference>
<dbReference type="OrthoDB" id="3180815at2"/>
<feature type="transmembrane region" description="Helical" evidence="1">
    <location>
        <begin position="247"/>
        <end position="267"/>
    </location>
</feature>
<feature type="transmembrane region" description="Helical" evidence="1">
    <location>
        <begin position="77"/>
        <end position="98"/>
    </location>
</feature>
<dbReference type="EMBL" id="JUIW01000001">
    <property type="protein sequence ID" value="RYJ45629.1"/>
    <property type="molecule type" value="Genomic_DNA"/>
</dbReference>
<feature type="transmembrane region" description="Helical" evidence="1">
    <location>
        <begin position="40"/>
        <end position="57"/>
    </location>
</feature>
<proteinExistence type="predicted"/>
<evidence type="ECO:0000256" key="1">
    <source>
        <dbReference type="SAM" id="Phobius"/>
    </source>
</evidence>
<dbReference type="Proteomes" id="UP000289775">
    <property type="component" value="Unassembled WGS sequence"/>
</dbReference>
<feature type="transmembrane region" description="Helical" evidence="1">
    <location>
        <begin position="273"/>
        <end position="292"/>
    </location>
</feature>
<keyword evidence="4" id="KW-1185">Reference proteome</keyword>
<feature type="transmembrane region" description="Helical" evidence="1">
    <location>
        <begin position="156"/>
        <end position="177"/>
    </location>
</feature>
<keyword evidence="1" id="KW-0812">Transmembrane</keyword>
<feature type="domain" description="EamA" evidence="2">
    <location>
        <begin position="158"/>
        <end position="290"/>
    </location>
</feature>
<keyword evidence="1" id="KW-0472">Membrane</keyword>
<evidence type="ECO:0000313" key="4">
    <source>
        <dbReference type="Proteomes" id="UP000289775"/>
    </source>
</evidence>
<dbReference type="InterPro" id="IPR000620">
    <property type="entry name" value="EamA_dom"/>
</dbReference>
<feature type="domain" description="EamA" evidence="2">
    <location>
        <begin position="7"/>
        <end position="144"/>
    </location>
</feature>
<protein>
    <submittedName>
        <fullName evidence="3">Putative drug/metabolite-transporting permease</fullName>
    </submittedName>
</protein>
<dbReference type="Pfam" id="PF00892">
    <property type="entry name" value="EamA"/>
    <property type="match status" value="2"/>
</dbReference>
<feature type="transmembrane region" description="Helical" evidence="1">
    <location>
        <begin position="104"/>
        <end position="122"/>
    </location>
</feature>
<keyword evidence="1" id="KW-1133">Transmembrane helix</keyword>
<comment type="caution">
    <text evidence="3">The sequence shown here is derived from an EMBL/GenBank/DDBJ whole genome shotgun (WGS) entry which is preliminary data.</text>
</comment>
<dbReference type="SUPFAM" id="SSF103481">
    <property type="entry name" value="Multidrug resistance efflux transporter EmrE"/>
    <property type="match status" value="1"/>
</dbReference>
<dbReference type="GO" id="GO:0016020">
    <property type="term" value="C:membrane"/>
    <property type="evidence" value="ECO:0007669"/>
    <property type="project" value="InterPro"/>
</dbReference>
<accession>A0A444WIC4</accession>
<dbReference type="PANTHER" id="PTHR22911:SF137">
    <property type="entry name" value="SOLUTE CARRIER FAMILY 35 MEMBER G2-RELATED"/>
    <property type="match status" value="1"/>
</dbReference>
<organism evidence="3 4">
    <name type="scientific">Flavobacterium beibuense</name>
    <dbReference type="NCBI Taxonomy" id="657326"/>
    <lineage>
        <taxon>Bacteria</taxon>
        <taxon>Pseudomonadati</taxon>
        <taxon>Bacteroidota</taxon>
        <taxon>Flavobacteriia</taxon>
        <taxon>Flavobacteriales</taxon>
        <taxon>Flavobacteriaceae</taxon>
        <taxon>Flavobacterium</taxon>
    </lineage>
</organism>
<dbReference type="AlphaFoldDB" id="A0A444WIC4"/>
<feature type="transmembrane region" description="Helical" evidence="1">
    <location>
        <begin position="9"/>
        <end position="28"/>
    </location>
</feature>
<dbReference type="PANTHER" id="PTHR22911">
    <property type="entry name" value="ACYL-MALONYL CONDENSING ENZYME-RELATED"/>
    <property type="match status" value="1"/>
</dbReference>
<dbReference type="InterPro" id="IPR037185">
    <property type="entry name" value="EmrE-like"/>
</dbReference>
<evidence type="ECO:0000313" key="3">
    <source>
        <dbReference type="EMBL" id="RYJ45629.1"/>
    </source>
</evidence>
<feature type="transmembrane region" description="Helical" evidence="1">
    <location>
        <begin position="216"/>
        <end position="235"/>
    </location>
</feature>